<organism evidence="2 3">
    <name type="scientific">Rhodoplanes azumiensis</name>
    <dbReference type="NCBI Taxonomy" id="1897628"/>
    <lineage>
        <taxon>Bacteria</taxon>
        <taxon>Pseudomonadati</taxon>
        <taxon>Pseudomonadota</taxon>
        <taxon>Alphaproteobacteria</taxon>
        <taxon>Hyphomicrobiales</taxon>
        <taxon>Nitrobacteraceae</taxon>
        <taxon>Rhodoplanes</taxon>
    </lineage>
</organism>
<sequence>MKNVTITLPDEILARARVEAAKQAKSLSRYVADAIVEKMGGAADPMAILRPFFTGPGYPGISENMPTREELYAEREEELVRRYESHRLHGGSERAGKADSGAGMAHPDDRDGKPGPQSAKPE</sequence>
<accession>A0ABW5AS95</accession>
<feature type="region of interest" description="Disordered" evidence="1">
    <location>
        <begin position="82"/>
        <end position="122"/>
    </location>
</feature>
<evidence type="ECO:0008006" key="4">
    <source>
        <dbReference type="Google" id="ProtNLM"/>
    </source>
</evidence>
<comment type="caution">
    <text evidence="2">The sequence shown here is derived from an EMBL/GenBank/DDBJ whole genome shotgun (WGS) entry which is preliminary data.</text>
</comment>
<evidence type="ECO:0000256" key="1">
    <source>
        <dbReference type="SAM" id="MobiDB-lite"/>
    </source>
</evidence>
<dbReference type="Proteomes" id="UP001597314">
    <property type="component" value="Unassembled WGS sequence"/>
</dbReference>
<dbReference type="RefSeq" id="WP_378480203.1">
    <property type="nucleotide sequence ID" value="NZ_JBHUIW010000050.1"/>
</dbReference>
<evidence type="ECO:0000313" key="3">
    <source>
        <dbReference type="Proteomes" id="UP001597314"/>
    </source>
</evidence>
<reference evidence="3" key="1">
    <citation type="journal article" date="2019" name="Int. J. Syst. Evol. Microbiol.">
        <title>The Global Catalogue of Microorganisms (GCM) 10K type strain sequencing project: providing services to taxonomists for standard genome sequencing and annotation.</title>
        <authorList>
            <consortium name="The Broad Institute Genomics Platform"/>
            <consortium name="The Broad Institute Genome Sequencing Center for Infectious Disease"/>
            <person name="Wu L."/>
            <person name="Ma J."/>
        </authorList>
    </citation>
    <scope>NUCLEOTIDE SEQUENCE [LARGE SCALE GENOMIC DNA]</scope>
    <source>
        <strain evidence="3">CGMCC 1.6774</strain>
    </source>
</reference>
<name>A0ABW5AS95_9BRAD</name>
<gene>
    <name evidence="2" type="ORF">ACFSOX_23270</name>
</gene>
<proteinExistence type="predicted"/>
<keyword evidence="3" id="KW-1185">Reference proteome</keyword>
<feature type="compositionally biased region" description="Basic and acidic residues" evidence="1">
    <location>
        <begin position="82"/>
        <end position="97"/>
    </location>
</feature>
<protein>
    <recommendedName>
        <fullName evidence="4">CopG family transcriptional regulator</fullName>
    </recommendedName>
</protein>
<dbReference type="EMBL" id="JBHUIW010000050">
    <property type="protein sequence ID" value="MFD2185085.1"/>
    <property type="molecule type" value="Genomic_DNA"/>
</dbReference>
<evidence type="ECO:0000313" key="2">
    <source>
        <dbReference type="EMBL" id="MFD2185085.1"/>
    </source>
</evidence>